<feature type="compositionally biased region" description="Polar residues" evidence="1">
    <location>
        <begin position="62"/>
        <end position="74"/>
    </location>
</feature>
<name>A0AAU9D175_9ACTN</name>
<evidence type="ECO:0000313" key="2">
    <source>
        <dbReference type="EMBL" id="BDC90189.1"/>
    </source>
</evidence>
<accession>A0AAU9D175</accession>
<sequence length="74" mass="7934">MGFAKPWAPANHRPTPATPNVMSTLMMAPPFMIQSASETGEKAPSVTPQTKASSKRMRPHRGSSTPQTLRSTLG</sequence>
<dbReference type="EMBL" id="AP025285">
    <property type="protein sequence ID" value="BDC90189.1"/>
    <property type="molecule type" value="Genomic_DNA"/>
</dbReference>
<dbReference type="KEGG" id="lcal:ATTO_00610"/>
<dbReference type="AlphaFoldDB" id="A0AAU9D175"/>
<feature type="region of interest" description="Disordered" evidence="1">
    <location>
        <begin position="1"/>
        <end position="74"/>
    </location>
</feature>
<evidence type="ECO:0000313" key="3">
    <source>
        <dbReference type="Proteomes" id="UP001431186"/>
    </source>
</evidence>
<keyword evidence="3" id="KW-1185">Reference proteome</keyword>
<proteinExistence type="predicted"/>
<reference evidence="2" key="1">
    <citation type="submission" date="2021-11" db="EMBL/GenBank/DDBJ databases">
        <title>Complete genome sequence of Atopobiaceae bacterium TOC12.</title>
        <authorList>
            <person name="Morinaga K."/>
            <person name="Kusada H."/>
            <person name="Tamaki H."/>
        </authorList>
    </citation>
    <scope>NUCLEOTIDE SEQUENCE</scope>
    <source>
        <strain evidence="2">TOC12</strain>
    </source>
</reference>
<gene>
    <name evidence="2" type="ORF">ATTO_00610</name>
</gene>
<evidence type="ECO:0000256" key="1">
    <source>
        <dbReference type="SAM" id="MobiDB-lite"/>
    </source>
</evidence>
<protein>
    <submittedName>
        <fullName evidence="2">Uncharacterized protein</fullName>
    </submittedName>
</protein>
<organism evidence="2 3">
    <name type="scientific">Leptogranulimonas caecicola</name>
    <dbReference type="NCBI Taxonomy" id="2894156"/>
    <lineage>
        <taxon>Bacteria</taxon>
        <taxon>Bacillati</taxon>
        <taxon>Actinomycetota</taxon>
        <taxon>Coriobacteriia</taxon>
        <taxon>Coriobacteriales</taxon>
        <taxon>Kribbibacteriaceae</taxon>
        <taxon>Leptogranulimonas</taxon>
    </lineage>
</organism>
<dbReference type="Proteomes" id="UP001431186">
    <property type="component" value="Chromosome"/>
</dbReference>